<feature type="domain" description="Peptidase A1" evidence="5">
    <location>
        <begin position="99"/>
        <end position="421"/>
    </location>
</feature>
<dbReference type="PANTHER" id="PTHR47966">
    <property type="entry name" value="BETA-SITE APP-CLEAVING ENZYME, ISOFORM A-RELATED"/>
    <property type="match status" value="1"/>
</dbReference>
<comment type="similarity">
    <text evidence="1 3">Belongs to the peptidase A1 family.</text>
</comment>
<organism evidence="6 7">
    <name type="scientific">Vanrija albida</name>
    <dbReference type="NCBI Taxonomy" id="181172"/>
    <lineage>
        <taxon>Eukaryota</taxon>
        <taxon>Fungi</taxon>
        <taxon>Dikarya</taxon>
        <taxon>Basidiomycota</taxon>
        <taxon>Agaricomycotina</taxon>
        <taxon>Tremellomycetes</taxon>
        <taxon>Trichosporonales</taxon>
        <taxon>Trichosporonaceae</taxon>
        <taxon>Vanrija</taxon>
    </lineage>
</organism>
<dbReference type="InterPro" id="IPR001969">
    <property type="entry name" value="Aspartic_peptidase_AS"/>
</dbReference>
<keyword evidence="2 3" id="KW-0064">Aspartyl protease</keyword>
<evidence type="ECO:0000256" key="4">
    <source>
        <dbReference type="SAM" id="MobiDB-lite"/>
    </source>
</evidence>
<dbReference type="Gene3D" id="2.40.70.10">
    <property type="entry name" value="Acid Proteases"/>
    <property type="match status" value="2"/>
</dbReference>
<dbReference type="Proteomes" id="UP001565368">
    <property type="component" value="Unassembled WGS sequence"/>
</dbReference>
<dbReference type="Pfam" id="PF00026">
    <property type="entry name" value="Asp"/>
    <property type="match status" value="1"/>
</dbReference>
<protein>
    <recommendedName>
        <fullName evidence="5">Peptidase A1 domain-containing protein</fullName>
    </recommendedName>
</protein>
<dbReference type="InterPro" id="IPR034164">
    <property type="entry name" value="Pepsin-like_dom"/>
</dbReference>
<name>A0ABR3PT57_9TREE</name>
<dbReference type="PRINTS" id="PR00792">
    <property type="entry name" value="PEPSIN"/>
</dbReference>
<dbReference type="GeneID" id="95990308"/>
<dbReference type="SUPFAM" id="SSF50630">
    <property type="entry name" value="Acid proteases"/>
    <property type="match status" value="1"/>
</dbReference>
<dbReference type="InterPro" id="IPR033121">
    <property type="entry name" value="PEPTIDASE_A1"/>
</dbReference>
<dbReference type="PROSITE" id="PS00141">
    <property type="entry name" value="ASP_PROTEASE"/>
    <property type="match status" value="1"/>
</dbReference>
<evidence type="ECO:0000256" key="3">
    <source>
        <dbReference type="RuleBase" id="RU000454"/>
    </source>
</evidence>
<evidence type="ECO:0000259" key="5">
    <source>
        <dbReference type="PROSITE" id="PS51767"/>
    </source>
</evidence>
<proteinExistence type="inferred from homology"/>
<evidence type="ECO:0000313" key="7">
    <source>
        <dbReference type="Proteomes" id="UP001565368"/>
    </source>
</evidence>
<gene>
    <name evidence="6" type="ORF">Q8F55_009265</name>
</gene>
<dbReference type="CDD" id="cd05471">
    <property type="entry name" value="pepsin_like"/>
    <property type="match status" value="1"/>
</dbReference>
<evidence type="ECO:0000313" key="6">
    <source>
        <dbReference type="EMBL" id="KAL1405626.1"/>
    </source>
</evidence>
<keyword evidence="3" id="KW-0645">Protease</keyword>
<comment type="caution">
    <text evidence="6">The sequence shown here is derived from an EMBL/GenBank/DDBJ whole genome shotgun (WGS) entry which is preliminary data.</text>
</comment>
<feature type="compositionally biased region" description="Low complexity" evidence="4">
    <location>
        <begin position="450"/>
        <end position="479"/>
    </location>
</feature>
<dbReference type="PROSITE" id="PS51767">
    <property type="entry name" value="PEPTIDASE_A1"/>
    <property type="match status" value="1"/>
</dbReference>
<evidence type="ECO:0000256" key="2">
    <source>
        <dbReference type="ARBA" id="ARBA00022750"/>
    </source>
</evidence>
<sequence>MALDLTPLLCGITTGVGGLLNGVGDAVGSLALRHVGLPPPVSDAHLVSRRELHESHLRVKYARGFEHEHAVRAEHQALVKRLGPGASTDLQNNGRDAWYGVTYTLGTPPQSFLGDIDTGSDLTWVAGAACVEPECALPGARFDPAQSSSYVDTARPFTLSYGSGNVGVSGNYANETVNIAGLDAANYPFGLVTNSSGPQGGIPSIFGLSFPYIGKSGVQTTVPFWDLLTDPVQDQVFSVHLGRKTSGAIDSTGNTATDPKGGLISFGGYHAELAASDIEWLPANETNFFWQTWIKGFTVNGVELPVSESPNDAVIDTGAGAWYAPKPVVDAYYANIEGAVRYSGQFFLPCTSRPNVTLRFGEVEYEVYPPDQISVGRARCLGFLQYASTVSDAYSYLIGDVFLKNVYSLYRWGPTRQIGFAKLNDCANKPVDPEILASLDGRSTLPIPQSTTAAPTTTASGESSTDGPTTAEPTAEPTTSGPVPTARRRHLPRRGSYVTYDKE</sequence>
<keyword evidence="7" id="KW-1185">Reference proteome</keyword>
<dbReference type="EMBL" id="JBBXJM010000007">
    <property type="protein sequence ID" value="KAL1405626.1"/>
    <property type="molecule type" value="Genomic_DNA"/>
</dbReference>
<dbReference type="PANTHER" id="PTHR47966:SF51">
    <property type="entry name" value="BETA-SITE APP-CLEAVING ENZYME, ISOFORM A-RELATED"/>
    <property type="match status" value="1"/>
</dbReference>
<dbReference type="InterPro" id="IPR021109">
    <property type="entry name" value="Peptidase_aspartic_dom_sf"/>
</dbReference>
<feature type="region of interest" description="Disordered" evidence="4">
    <location>
        <begin position="439"/>
        <end position="503"/>
    </location>
</feature>
<keyword evidence="3" id="KW-0378">Hydrolase</keyword>
<dbReference type="RefSeq" id="XP_069205570.1">
    <property type="nucleotide sequence ID" value="XM_069357633.1"/>
</dbReference>
<accession>A0ABR3PT57</accession>
<evidence type="ECO:0000256" key="1">
    <source>
        <dbReference type="ARBA" id="ARBA00007447"/>
    </source>
</evidence>
<dbReference type="InterPro" id="IPR001461">
    <property type="entry name" value="Aspartic_peptidase_A1"/>
</dbReference>
<reference evidence="6 7" key="1">
    <citation type="submission" date="2023-08" db="EMBL/GenBank/DDBJ databases">
        <title>Annotated Genome Sequence of Vanrija albida AlHP1.</title>
        <authorList>
            <person name="Herzog R."/>
        </authorList>
    </citation>
    <scope>NUCLEOTIDE SEQUENCE [LARGE SCALE GENOMIC DNA]</scope>
    <source>
        <strain evidence="6 7">AlHP1</strain>
    </source>
</reference>